<keyword evidence="2" id="KW-1185">Reference proteome</keyword>
<dbReference type="EMBL" id="JANBUJ010000266">
    <property type="protein sequence ID" value="KAJ2773142.1"/>
    <property type="molecule type" value="Genomic_DNA"/>
</dbReference>
<reference evidence="1" key="1">
    <citation type="submission" date="2022-07" db="EMBL/GenBank/DDBJ databases">
        <title>Phylogenomic reconstructions and comparative analyses of Kickxellomycotina fungi.</title>
        <authorList>
            <person name="Reynolds N.K."/>
            <person name="Stajich J.E."/>
            <person name="Barry K."/>
            <person name="Grigoriev I.V."/>
            <person name="Crous P."/>
            <person name="Smith M.E."/>
        </authorList>
    </citation>
    <scope>NUCLEOTIDE SEQUENCE</scope>
    <source>
        <strain evidence="1">CBS 109366</strain>
    </source>
</reference>
<evidence type="ECO:0000313" key="2">
    <source>
        <dbReference type="Proteomes" id="UP001140234"/>
    </source>
</evidence>
<evidence type="ECO:0000313" key="1">
    <source>
        <dbReference type="EMBL" id="KAJ2773142.1"/>
    </source>
</evidence>
<gene>
    <name evidence="1" type="ORF">IWQ57_001439</name>
</gene>
<accession>A0ACC1K408</accession>
<protein>
    <submittedName>
        <fullName evidence="1">Uncharacterized protein</fullName>
    </submittedName>
</protein>
<sequence length="544" mass="58583">MTAKESAACDAKNNHGEPLPPYVSCCDSADSACEPGAMRFLNIADDELVHHRFLIVHGHVSGQEGSEGTVAVHHPDFPTVEFPVVDGYFKALAHLDQGANELTFEYIKAGSSTSTKSLVVRMEPVADRKPLQLAVLVGSDSAETFDAPPDARGPGLNDLDAAVRKLRCSAYLWQAFVAEHMYRHGFGRRTFSLEEEIAPDSMGNDGKYRMTARVHVVRSKYTVAEIQSPDIVQQCHGPDTGAKRNGHGLLDIHVEDIAACEAFDAECAVACLTLDSHWDPESQSILGHAGICLPNVAQKLGIFGSHTTHAWPASATEIAAKFLDTTPTDTAFLANDAFESEEYWKAANIGIGAFLHMALFTLSIGRSDSGFPCRGYKHFSRAFMAKVPGHAGAVTQADEGRAYLHRPNALGLRHGCRLAMPGDAPFAESEVKASVEKTDDGVVVSSSAGVIAVEVNVNDSYRAHLEYTAENWGRRESGQLAATPDEAAEVFPNRIVISWDRLRELAGECADDSSVGVRVRSRGFGSSVYEALGTLAELQCPASA</sequence>
<comment type="caution">
    <text evidence="1">The sequence shown here is derived from an EMBL/GenBank/DDBJ whole genome shotgun (WGS) entry which is preliminary data.</text>
</comment>
<name>A0ACC1K408_9FUNG</name>
<organism evidence="1 2">
    <name type="scientific">Coemansia nantahalensis</name>
    <dbReference type="NCBI Taxonomy" id="2789366"/>
    <lineage>
        <taxon>Eukaryota</taxon>
        <taxon>Fungi</taxon>
        <taxon>Fungi incertae sedis</taxon>
        <taxon>Zoopagomycota</taxon>
        <taxon>Kickxellomycotina</taxon>
        <taxon>Kickxellomycetes</taxon>
        <taxon>Kickxellales</taxon>
        <taxon>Kickxellaceae</taxon>
        <taxon>Coemansia</taxon>
    </lineage>
</organism>
<dbReference type="Proteomes" id="UP001140234">
    <property type="component" value="Unassembled WGS sequence"/>
</dbReference>
<proteinExistence type="predicted"/>